<evidence type="ECO:0000313" key="2">
    <source>
        <dbReference type="Proteomes" id="UP000067626"/>
    </source>
</evidence>
<protein>
    <submittedName>
        <fullName evidence="1">Uncharacterized protein</fullName>
    </submittedName>
</protein>
<organism evidence="1 2">
    <name type="scientific">Chondromyces crocatus</name>
    <dbReference type="NCBI Taxonomy" id="52"/>
    <lineage>
        <taxon>Bacteria</taxon>
        <taxon>Pseudomonadati</taxon>
        <taxon>Myxococcota</taxon>
        <taxon>Polyangia</taxon>
        <taxon>Polyangiales</taxon>
        <taxon>Polyangiaceae</taxon>
        <taxon>Chondromyces</taxon>
    </lineage>
</organism>
<dbReference type="STRING" id="52.CMC5_064450"/>
<reference evidence="1 2" key="1">
    <citation type="submission" date="2015-07" db="EMBL/GenBank/DDBJ databases">
        <title>Genome analysis of myxobacterium Chondromyces crocatus Cm c5 reveals a high potential for natural compound synthesis and the genetic basis for the loss of fruiting body formation.</title>
        <authorList>
            <person name="Zaburannyi N."/>
            <person name="Bunk B."/>
            <person name="Maier J."/>
            <person name="Overmann J."/>
            <person name="Mueller R."/>
        </authorList>
    </citation>
    <scope>NUCLEOTIDE SEQUENCE [LARGE SCALE GENOMIC DNA]</scope>
    <source>
        <strain evidence="1 2">Cm c5</strain>
    </source>
</reference>
<keyword evidence="2" id="KW-1185">Reference proteome</keyword>
<accession>A0A0K1ENK6</accession>
<proteinExistence type="predicted"/>
<dbReference type="AlphaFoldDB" id="A0A0K1ENK6"/>
<dbReference type="Proteomes" id="UP000067626">
    <property type="component" value="Chromosome"/>
</dbReference>
<dbReference type="KEGG" id="ccro:CMC5_064450"/>
<gene>
    <name evidence="1" type="ORF">CMC5_064450</name>
</gene>
<sequence length="339" mass="35532">MRMNSWVVKRLYAGALRLSLGAGVLAVGTGLLGCGSAKDSLILVGGEPIDAAAIDKDPLSVLPSGVLMLAYLDAATLFKSSLGGEVDTLVGQLVPIGRESNFVASRDVTRIYGGVYAMQGADFCAVVQGNFDAEAIRRAADARATTMLGVPLVKSRYAGNDMYTAGNIGFVPLTPRTALAGNETGMRRALDRIQRGKLSRSMPPWMVQLTETQGAAFALAGDLSGQAAVASAAQQVPFLAGLKYVRVLGNFLSPGVNYAGTLTYGDPQTAASGAQALRNVEQIARVASLLTSWGLGSAPQMQVAQHQSEVAFTLPLNDTMARMLLRQGAEVLKNVAVQR</sequence>
<evidence type="ECO:0000313" key="1">
    <source>
        <dbReference type="EMBL" id="AKT42222.1"/>
    </source>
</evidence>
<dbReference type="PROSITE" id="PS51257">
    <property type="entry name" value="PROKAR_LIPOPROTEIN"/>
    <property type="match status" value="1"/>
</dbReference>
<dbReference type="EMBL" id="CP012159">
    <property type="protein sequence ID" value="AKT42222.1"/>
    <property type="molecule type" value="Genomic_DNA"/>
</dbReference>
<name>A0A0K1ENK6_CHOCO</name>